<keyword evidence="2" id="KW-1003">Cell membrane</keyword>
<feature type="domain" description="ABC3 transporter permease C-terminal" evidence="8">
    <location>
        <begin position="765"/>
        <end position="874"/>
    </location>
</feature>
<dbReference type="Proteomes" id="UP000198748">
    <property type="component" value="Unassembled WGS sequence"/>
</dbReference>
<evidence type="ECO:0000259" key="9">
    <source>
        <dbReference type="Pfam" id="PF12704"/>
    </source>
</evidence>
<proteinExistence type="inferred from homology"/>
<dbReference type="InterPro" id="IPR025857">
    <property type="entry name" value="MacB_PCD"/>
</dbReference>
<evidence type="ECO:0000256" key="3">
    <source>
        <dbReference type="ARBA" id="ARBA00022692"/>
    </source>
</evidence>
<dbReference type="InterPro" id="IPR003838">
    <property type="entry name" value="ABC3_permease_C"/>
</dbReference>
<dbReference type="InterPro" id="IPR047699">
    <property type="entry name" value="Permease_put_prefix"/>
</dbReference>
<sequence length="885" mass="99575">MPDTPELGKPMKNTPVPPRWAQRLFRWLHPEETREEVGGDLDELYDYWYTRSGRMQATLRYVLNVFSVLPPFVRRRRRTEQYSGTSNFSMIMVSNYFKVARRNLAKNKLYSFINITGLASGMAVAMLIGLWLYDELSFNRSFQNHARIAQVMQTQNLGGNILTDKSLPAPTGKELRLSYNGNFKYIVSSTSEESHILSFKKLNFNKPGRFMEPGITEMLSLDMVSGSRAGLSDPASVLLSESAAATLFGGGNALNEVIKIDNELAVKVTGVYRDLPHNSTFANTAFIAPWELFITRVPYGKKNQDQWNNNFTEVFVQLGDRADITTVSSVIAPVRANKLKGTDAAVKPAVFLHPMDQWHLYSNWKDGFNTGGRIQYVWLFGIVGAFVLMLACINFMNLSTARSEKRAREVGVRKAVGSLRGQLVGQFFSESFLVVFIAFVIAIALAQLVMPYFNNMADKKIAILWANPVFWALALGFCLFTGLLAGSYPAFYLSSFKAVNVLKGTFRAGRLAYIPRQVLVVVQFTVSVTLIIGTVMVFRQIHYTKDRPIGYDRTGLVMIDMPTLDINNHFEPFRNELLETGAIVDVTKTTTPLTEKRNNETGFTWRGKDVNRDQPFVTFGVTEEFGKTVGWKVKQGRDFSRQYSTDKLSVILNEEAVRFMGLENPIGETVKWGDQPLLVVGVVEGMVMESPYEPVQHAIYYIAPWPARVVTMRLRPGMSAPDALGKVEKVFRKYAPAVPFDYRFLDQEYDAKFRAEERIGKLAGFFTVLAVFISCLGLFGLASFVAAQRTREIGVRKVLGASVWSVWTLLSRDFALLVVVAMIIASPVAYYILTSWLQKYEYHTGLPWSVFVWTGVGALLITLLTVSFQSLKAALMDPVKSLRTD</sequence>
<feature type="transmembrane region" description="Helical" evidence="7">
    <location>
        <begin position="427"/>
        <end position="449"/>
    </location>
</feature>
<comment type="subcellular location">
    <subcellularLocation>
        <location evidence="1">Cell membrane</location>
        <topology evidence="1">Multi-pass membrane protein</topology>
    </subcellularLocation>
</comment>
<dbReference type="Pfam" id="PF12704">
    <property type="entry name" value="MacB_PCD"/>
    <property type="match status" value="2"/>
</dbReference>
<dbReference type="EMBL" id="FNAN01000001">
    <property type="protein sequence ID" value="SDD58279.1"/>
    <property type="molecule type" value="Genomic_DNA"/>
</dbReference>
<feature type="domain" description="ABC3 transporter permease C-terminal" evidence="8">
    <location>
        <begin position="382"/>
        <end position="495"/>
    </location>
</feature>
<evidence type="ECO:0000256" key="4">
    <source>
        <dbReference type="ARBA" id="ARBA00022989"/>
    </source>
</evidence>
<keyword evidence="3 7" id="KW-0812">Transmembrane</keyword>
<accession>A0A1G6VXI1</accession>
<dbReference type="GO" id="GO:0005886">
    <property type="term" value="C:plasma membrane"/>
    <property type="evidence" value="ECO:0007669"/>
    <property type="project" value="UniProtKB-SubCell"/>
</dbReference>
<evidence type="ECO:0000259" key="8">
    <source>
        <dbReference type="Pfam" id="PF02687"/>
    </source>
</evidence>
<evidence type="ECO:0000256" key="1">
    <source>
        <dbReference type="ARBA" id="ARBA00004651"/>
    </source>
</evidence>
<evidence type="ECO:0000256" key="6">
    <source>
        <dbReference type="ARBA" id="ARBA00038076"/>
    </source>
</evidence>
<feature type="transmembrane region" description="Helical" evidence="7">
    <location>
        <begin position="762"/>
        <end position="787"/>
    </location>
</feature>
<protein>
    <submittedName>
        <fullName evidence="10">ABC-type antimicrobial peptide transport system, permease component</fullName>
    </submittedName>
</protein>
<feature type="transmembrane region" description="Helical" evidence="7">
    <location>
        <begin position="514"/>
        <end position="538"/>
    </location>
</feature>
<gene>
    <name evidence="10" type="ORF">SAMN04487996_101369</name>
</gene>
<dbReference type="PANTHER" id="PTHR30572">
    <property type="entry name" value="MEMBRANE COMPONENT OF TRANSPORTER-RELATED"/>
    <property type="match status" value="1"/>
</dbReference>
<dbReference type="GO" id="GO:0022857">
    <property type="term" value="F:transmembrane transporter activity"/>
    <property type="evidence" value="ECO:0007669"/>
    <property type="project" value="TreeGrafter"/>
</dbReference>
<feature type="transmembrane region" description="Helical" evidence="7">
    <location>
        <begin position="814"/>
        <end position="833"/>
    </location>
</feature>
<dbReference type="Pfam" id="PF02687">
    <property type="entry name" value="FtsX"/>
    <property type="match status" value="2"/>
</dbReference>
<reference evidence="11" key="1">
    <citation type="submission" date="2016-10" db="EMBL/GenBank/DDBJ databases">
        <authorList>
            <person name="Varghese N."/>
            <person name="Submissions S."/>
        </authorList>
    </citation>
    <scope>NUCLEOTIDE SEQUENCE [LARGE SCALE GENOMIC DNA]</scope>
    <source>
        <strain evidence="11">DSM 25329</strain>
    </source>
</reference>
<feature type="domain" description="MacB-like periplasmic core" evidence="9">
    <location>
        <begin position="111"/>
        <end position="331"/>
    </location>
</feature>
<evidence type="ECO:0000313" key="11">
    <source>
        <dbReference type="Proteomes" id="UP000198748"/>
    </source>
</evidence>
<feature type="transmembrane region" description="Helical" evidence="7">
    <location>
        <begin position="845"/>
        <end position="866"/>
    </location>
</feature>
<organism evidence="10 11">
    <name type="scientific">Dyadobacter soli</name>
    <dbReference type="NCBI Taxonomy" id="659014"/>
    <lineage>
        <taxon>Bacteria</taxon>
        <taxon>Pseudomonadati</taxon>
        <taxon>Bacteroidota</taxon>
        <taxon>Cytophagia</taxon>
        <taxon>Cytophagales</taxon>
        <taxon>Spirosomataceae</taxon>
        <taxon>Dyadobacter</taxon>
    </lineage>
</organism>
<dbReference type="STRING" id="659014.SAMN04487996_101369"/>
<keyword evidence="5 7" id="KW-0472">Membrane</keyword>
<evidence type="ECO:0000256" key="7">
    <source>
        <dbReference type="SAM" id="Phobius"/>
    </source>
</evidence>
<feature type="transmembrane region" description="Helical" evidence="7">
    <location>
        <begin position="109"/>
        <end position="133"/>
    </location>
</feature>
<dbReference type="PANTHER" id="PTHR30572:SF4">
    <property type="entry name" value="ABC TRANSPORTER PERMEASE YTRF"/>
    <property type="match status" value="1"/>
</dbReference>
<name>A0A1G6VXI1_9BACT</name>
<dbReference type="NCBIfam" id="NF038404">
    <property type="entry name" value="perm_prefix_2"/>
    <property type="match status" value="1"/>
</dbReference>
<dbReference type="AlphaFoldDB" id="A0A1G6VXI1"/>
<feature type="transmembrane region" description="Helical" evidence="7">
    <location>
        <begin position="376"/>
        <end position="398"/>
    </location>
</feature>
<keyword evidence="4 7" id="KW-1133">Transmembrane helix</keyword>
<feature type="domain" description="MacB-like periplasmic core" evidence="9">
    <location>
        <begin position="525"/>
        <end position="728"/>
    </location>
</feature>
<evidence type="ECO:0000313" key="10">
    <source>
        <dbReference type="EMBL" id="SDD58279.1"/>
    </source>
</evidence>
<comment type="similarity">
    <text evidence="6">Belongs to the ABC-4 integral membrane protein family.</text>
</comment>
<feature type="transmembrane region" description="Helical" evidence="7">
    <location>
        <begin position="469"/>
        <end position="493"/>
    </location>
</feature>
<keyword evidence="11" id="KW-1185">Reference proteome</keyword>
<dbReference type="InterPro" id="IPR050250">
    <property type="entry name" value="Macrolide_Exporter_MacB"/>
</dbReference>
<evidence type="ECO:0000256" key="5">
    <source>
        <dbReference type="ARBA" id="ARBA00023136"/>
    </source>
</evidence>
<evidence type="ECO:0000256" key="2">
    <source>
        <dbReference type="ARBA" id="ARBA00022475"/>
    </source>
</evidence>